<dbReference type="PANTHER" id="PTHR36435">
    <property type="entry name" value="SLR1288 PROTEIN"/>
    <property type="match status" value="1"/>
</dbReference>
<feature type="transmembrane region" description="Helical" evidence="1">
    <location>
        <begin position="165"/>
        <end position="184"/>
    </location>
</feature>
<keyword evidence="3" id="KW-0482">Metalloprotease</keyword>
<dbReference type="GO" id="GO:0008237">
    <property type="term" value="F:metallopeptidase activity"/>
    <property type="evidence" value="ECO:0007669"/>
    <property type="project" value="UniProtKB-KW"/>
</dbReference>
<dbReference type="PANTHER" id="PTHR36435:SF1">
    <property type="entry name" value="CAAX AMINO TERMINAL PROTEASE FAMILY PROTEIN"/>
    <property type="match status" value="1"/>
</dbReference>
<feature type="transmembrane region" description="Helical" evidence="1">
    <location>
        <begin position="7"/>
        <end position="26"/>
    </location>
</feature>
<reference evidence="3" key="2">
    <citation type="submission" date="2023-01" db="EMBL/GenBank/DDBJ databases">
        <title>Draft genome sequence of Devosia yakushimensis strain NBRC 103855.</title>
        <authorList>
            <person name="Sun Q."/>
            <person name="Mori K."/>
        </authorList>
    </citation>
    <scope>NUCLEOTIDE SEQUENCE</scope>
    <source>
        <strain evidence="3">NBRC 103855</strain>
    </source>
</reference>
<feature type="transmembrane region" description="Helical" evidence="1">
    <location>
        <begin position="196"/>
        <end position="214"/>
    </location>
</feature>
<comment type="caution">
    <text evidence="3">The sequence shown here is derived from an EMBL/GenBank/DDBJ whole genome shotgun (WGS) entry which is preliminary data.</text>
</comment>
<name>A0ABQ5UMJ0_9HYPH</name>
<keyword evidence="4" id="KW-1185">Reference proteome</keyword>
<dbReference type="Proteomes" id="UP001161406">
    <property type="component" value="Unassembled WGS sequence"/>
</dbReference>
<accession>A0ABQ5UMJ0</accession>
<keyword evidence="1" id="KW-0472">Membrane</keyword>
<gene>
    <name evidence="3" type="ORF">GCM10007913_43180</name>
</gene>
<keyword evidence="1" id="KW-1133">Transmembrane helix</keyword>
<proteinExistence type="predicted"/>
<sequence>MPGTYRIGLSVVAVLIWALITVWGIWTPHDPAPLTQGLGGRLAWPIIGAGLFMLVVAMVMGWRDIGLVAPRPWTSLRLLLLPGLYLLLFLGLALAIGLPPPVTILFLLANTLAVGFSEEIAFRGVLFHALRTRLSLWPAIWLTSVAFGAVHVINGFTTGDFLEAAIQAVTAFMSGVFFMAVMLRTRSIIPAMLFHAFWDFLLTLIAAGVVSTPVKGSVHWWTLVVPILFILPNFLYGLWLLRKLDARETGLAPLPAS</sequence>
<reference evidence="3" key="1">
    <citation type="journal article" date="2014" name="Int. J. Syst. Evol. Microbiol.">
        <title>Complete genome of a new Firmicutes species belonging to the dominant human colonic microbiota ('Ruminococcus bicirculans') reveals two chromosomes and a selective capacity to utilize plant glucans.</title>
        <authorList>
            <consortium name="NISC Comparative Sequencing Program"/>
            <person name="Wegmann U."/>
            <person name="Louis P."/>
            <person name="Goesmann A."/>
            <person name="Henrissat B."/>
            <person name="Duncan S.H."/>
            <person name="Flint H.J."/>
        </authorList>
    </citation>
    <scope>NUCLEOTIDE SEQUENCE</scope>
    <source>
        <strain evidence="3">NBRC 103855</strain>
    </source>
</reference>
<dbReference type="Pfam" id="PF02517">
    <property type="entry name" value="Rce1-like"/>
    <property type="match status" value="1"/>
</dbReference>
<keyword evidence="3" id="KW-0645">Protease</keyword>
<dbReference type="RefSeq" id="WP_284394311.1">
    <property type="nucleotide sequence ID" value="NZ_BSNG01000004.1"/>
</dbReference>
<dbReference type="InterPro" id="IPR052710">
    <property type="entry name" value="CAAX_protease"/>
</dbReference>
<evidence type="ECO:0000259" key="2">
    <source>
        <dbReference type="Pfam" id="PF02517"/>
    </source>
</evidence>
<feature type="transmembrane region" description="Helical" evidence="1">
    <location>
        <begin position="102"/>
        <end position="122"/>
    </location>
</feature>
<evidence type="ECO:0000256" key="1">
    <source>
        <dbReference type="SAM" id="Phobius"/>
    </source>
</evidence>
<feature type="transmembrane region" description="Helical" evidence="1">
    <location>
        <begin position="134"/>
        <end position="153"/>
    </location>
</feature>
<organism evidence="3 4">
    <name type="scientific">Devosia yakushimensis</name>
    <dbReference type="NCBI Taxonomy" id="470028"/>
    <lineage>
        <taxon>Bacteria</taxon>
        <taxon>Pseudomonadati</taxon>
        <taxon>Pseudomonadota</taxon>
        <taxon>Alphaproteobacteria</taxon>
        <taxon>Hyphomicrobiales</taxon>
        <taxon>Devosiaceae</taxon>
        <taxon>Devosia</taxon>
    </lineage>
</organism>
<keyword evidence="3" id="KW-0378">Hydrolase</keyword>
<protein>
    <submittedName>
        <fullName evidence="3">CPBP family intramembrane metalloprotease</fullName>
    </submittedName>
</protein>
<evidence type="ECO:0000313" key="4">
    <source>
        <dbReference type="Proteomes" id="UP001161406"/>
    </source>
</evidence>
<feature type="transmembrane region" description="Helical" evidence="1">
    <location>
        <begin position="220"/>
        <end position="241"/>
    </location>
</feature>
<evidence type="ECO:0000313" key="3">
    <source>
        <dbReference type="EMBL" id="GLQ12385.1"/>
    </source>
</evidence>
<feature type="domain" description="CAAX prenyl protease 2/Lysostaphin resistance protein A-like" evidence="2">
    <location>
        <begin position="102"/>
        <end position="201"/>
    </location>
</feature>
<feature type="transmembrane region" description="Helical" evidence="1">
    <location>
        <begin position="42"/>
        <end position="62"/>
    </location>
</feature>
<keyword evidence="1" id="KW-0812">Transmembrane</keyword>
<dbReference type="InterPro" id="IPR003675">
    <property type="entry name" value="Rce1/LyrA-like_dom"/>
</dbReference>
<dbReference type="EMBL" id="BSNG01000004">
    <property type="protein sequence ID" value="GLQ12385.1"/>
    <property type="molecule type" value="Genomic_DNA"/>
</dbReference>
<feature type="transmembrane region" description="Helical" evidence="1">
    <location>
        <begin position="74"/>
        <end position="96"/>
    </location>
</feature>